<dbReference type="InterPro" id="IPR047872">
    <property type="entry name" value="EFG_IV"/>
</dbReference>
<keyword evidence="2" id="KW-0342">GTP-binding</keyword>
<dbReference type="SUPFAM" id="SSF50447">
    <property type="entry name" value="Translation proteins"/>
    <property type="match status" value="1"/>
</dbReference>
<dbReference type="InterPro" id="IPR005517">
    <property type="entry name" value="Transl_elong_EFG/EF2_IV"/>
</dbReference>
<dbReference type="FunFam" id="3.30.230.10:FF:000003">
    <property type="entry name" value="Elongation factor G"/>
    <property type="match status" value="1"/>
</dbReference>
<dbReference type="SUPFAM" id="SSF54211">
    <property type="entry name" value="Ribosomal protein S5 domain 2-like"/>
    <property type="match status" value="1"/>
</dbReference>
<dbReference type="InterPro" id="IPR009022">
    <property type="entry name" value="EFG_III"/>
</dbReference>
<dbReference type="Proteomes" id="UP000007030">
    <property type="component" value="Chromosome"/>
</dbReference>
<dbReference type="eggNOG" id="COG0480">
    <property type="taxonomic scope" value="Bacteria"/>
</dbReference>
<keyword evidence="1" id="KW-0547">Nucleotide-binding</keyword>
<dbReference type="SUPFAM" id="SSF54980">
    <property type="entry name" value="EF-G C-terminal domain-like"/>
    <property type="match status" value="2"/>
</dbReference>
<dbReference type="PROSITE" id="PS51722">
    <property type="entry name" value="G_TR_2"/>
    <property type="match status" value="1"/>
</dbReference>
<dbReference type="Pfam" id="PF14492">
    <property type="entry name" value="EFG_III"/>
    <property type="match status" value="1"/>
</dbReference>
<dbReference type="Gene3D" id="3.40.50.300">
    <property type="entry name" value="P-loop containing nucleotide triphosphate hydrolases"/>
    <property type="match status" value="1"/>
</dbReference>
<dbReference type="SMART" id="SM00889">
    <property type="entry name" value="EFG_IV"/>
    <property type="match status" value="1"/>
</dbReference>
<dbReference type="FunFam" id="3.30.70.240:FF:000001">
    <property type="entry name" value="Elongation factor G"/>
    <property type="match status" value="1"/>
</dbReference>
<dbReference type="CDD" id="cd16262">
    <property type="entry name" value="EFG_III"/>
    <property type="match status" value="1"/>
</dbReference>
<evidence type="ECO:0000259" key="3">
    <source>
        <dbReference type="PROSITE" id="PS51722"/>
    </source>
</evidence>
<dbReference type="FunFam" id="3.30.70.870:FF:000002">
    <property type="entry name" value="Translation elongation factor 2"/>
    <property type="match status" value="1"/>
</dbReference>
<dbReference type="InterPro" id="IPR004161">
    <property type="entry name" value="EFTu-like_2"/>
</dbReference>
<evidence type="ECO:0000313" key="4">
    <source>
        <dbReference type="EMBL" id="AEB11808.1"/>
    </source>
</evidence>
<dbReference type="PRINTS" id="PR00315">
    <property type="entry name" value="ELONGATNFCT"/>
</dbReference>
<dbReference type="CDD" id="cd01434">
    <property type="entry name" value="EFG_mtEFG1_IV"/>
    <property type="match status" value="1"/>
</dbReference>
<dbReference type="InterPro" id="IPR009000">
    <property type="entry name" value="Transl_B-barrel_sf"/>
</dbReference>
<gene>
    <name evidence="4" type="ordered locus">Marky_1066</name>
</gene>
<dbReference type="Pfam" id="PF03144">
    <property type="entry name" value="GTP_EFTU_D2"/>
    <property type="match status" value="1"/>
</dbReference>
<reference evidence="4 5" key="1">
    <citation type="journal article" date="2012" name="Stand. Genomic Sci.">
        <title>Complete genome sequence of the aerobic, heterotroph Marinithermus hydrothermalis type strain (T1(T)) from a deep-sea hydrothermal vent chimney.</title>
        <authorList>
            <person name="Copeland A."/>
            <person name="Gu W."/>
            <person name="Yasawong M."/>
            <person name="Lapidus A."/>
            <person name="Lucas S."/>
            <person name="Deshpande S."/>
            <person name="Pagani I."/>
            <person name="Tapia R."/>
            <person name="Cheng J.F."/>
            <person name="Goodwin L.A."/>
            <person name="Pitluck S."/>
            <person name="Liolios K."/>
            <person name="Ivanova N."/>
            <person name="Mavromatis K."/>
            <person name="Mikhailova N."/>
            <person name="Pati A."/>
            <person name="Chen A."/>
            <person name="Palaniappan K."/>
            <person name="Land M."/>
            <person name="Pan C."/>
            <person name="Brambilla E.M."/>
            <person name="Rohde M."/>
            <person name="Tindall B.J."/>
            <person name="Sikorski J."/>
            <person name="Goker M."/>
            <person name="Detter J.C."/>
            <person name="Bristow J."/>
            <person name="Eisen J.A."/>
            <person name="Markowitz V."/>
            <person name="Hugenholtz P."/>
            <person name="Kyrpides N.C."/>
            <person name="Klenk H.P."/>
            <person name="Woyke T."/>
        </authorList>
    </citation>
    <scope>NUCLEOTIDE SEQUENCE [LARGE SCALE GENOMIC DNA]</scope>
    <source>
        <strain evidence="5">DSM 14884 / JCM 11576 / T1</strain>
    </source>
</reference>
<evidence type="ECO:0000313" key="5">
    <source>
        <dbReference type="Proteomes" id="UP000007030"/>
    </source>
</evidence>
<dbReference type="PANTHER" id="PTHR43261">
    <property type="entry name" value="TRANSLATION ELONGATION FACTOR G-RELATED"/>
    <property type="match status" value="1"/>
</dbReference>
<dbReference type="RefSeq" id="WP_013703856.1">
    <property type="nucleotide sequence ID" value="NC_015387.1"/>
</dbReference>
<dbReference type="InterPro" id="IPR035647">
    <property type="entry name" value="EFG_III/V"/>
</dbReference>
<dbReference type="SUPFAM" id="SSF52540">
    <property type="entry name" value="P-loop containing nucleoside triphosphate hydrolases"/>
    <property type="match status" value="1"/>
</dbReference>
<name>F2NMC0_MARHT</name>
<dbReference type="Gene3D" id="3.30.70.240">
    <property type="match status" value="1"/>
</dbReference>
<proteinExistence type="predicted"/>
<dbReference type="Pfam" id="PF00679">
    <property type="entry name" value="EFG_C"/>
    <property type="match status" value="1"/>
</dbReference>
<dbReference type="GO" id="GO:0005525">
    <property type="term" value="F:GTP binding"/>
    <property type="evidence" value="ECO:0007669"/>
    <property type="project" value="UniProtKB-KW"/>
</dbReference>
<evidence type="ECO:0000256" key="2">
    <source>
        <dbReference type="ARBA" id="ARBA00023134"/>
    </source>
</evidence>
<dbReference type="InterPro" id="IPR027417">
    <property type="entry name" value="P-loop_NTPase"/>
</dbReference>
<sequence>MIRTIALVGHSGSGKTTLGEAWAYLAGIKDRMGAVEEGSTISDYTPEEKAHGISVRTAVLPLQWKGHRFFVLDAPGYADFVAEIRGAMAAADAAVVCVSAPEGVQIGTERAWTVAERLGLARMVVVTKLDRGGDFYTLLEDLRATLGPILPVHLPWIENGQWIGLLDVLHHKAYRHADRGYTPENIPDAFKDEVARYRQEALEAIVETDEALLEKYLGDEDVEEAALAHAFHEAVRQGQLYPVAIASGKTLIGAEPVLDLILEALPAPTERFADGPPLAQVFKVQVDPFMGQVAYVRLYRGALAPGDTLESENGPVKLAHLYVPQGKDLVEVEAAEAGYILAVPKAEQLHRGMVLWRETKDEVPTTRLPDPTTFVAVYPEGKQDEAKLGEALHKLLEEDPSLRTERQEETGELLLWGMGDLHLEVAKERLEDYGVRVVLRTPKIPYRETVRKAAEAQGKYKKQTGGHGQYGDVWLKLEPSPEYAFEWKITGGVIPTKYKEAIEKGIQEAAQKGVLAGYPVMGFKATVFHGSYHEVDSSDLAFQIAASMAFKKAMEAANPLLLEPIYTLKVFIPQDRVGDILSDLQGRRGRILGMEPDGALTVVQAEVPLAELLEYSRVLRSLTGGQGAYSLEFSHYAEVPPHLAQKVIAARQAEAG</sequence>
<dbReference type="AlphaFoldDB" id="F2NMC0"/>
<organism evidence="4 5">
    <name type="scientific">Marinithermus hydrothermalis (strain DSM 14884 / JCM 11576 / T1)</name>
    <dbReference type="NCBI Taxonomy" id="869210"/>
    <lineage>
        <taxon>Bacteria</taxon>
        <taxon>Thermotogati</taxon>
        <taxon>Deinococcota</taxon>
        <taxon>Deinococci</taxon>
        <taxon>Thermales</taxon>
        <taxon>Thermaceae</taxon>
        <taxon>Marinithermus</taxon>
    </lineage>
</organism>
<dbReference type="InterPro" id="IPR020568">
    <property type="entry name" value="Ribosomal_Su5_D2-typ_SF"/>
</dbReference>
<dbReference type="Gene3D" id="2.40.30.10">
    <property type="entry name" value="Translation factors"/>
    <property type="match status" value="1"/>
</dbReference>
<dbReference type="GO" id="GO:0003924">
    <property type="term" value="F:GTPase activity"/>
    <property type="evidence" value="ECO:0007669"/>
    <property type="project" value="InterPro"/>
</dbReference>
<dbReference type="InterPro" id="IPR000640">
    <property type="entry name" value="EFG_V-like"/>
</dbReference>
<dbReference type="Pfam" id="PF00009">
    <property type="entry name" value="GTP_EFTU"/>
    <property type="match status" value="1"/>
</dbReference>
<accession>F2NMC0</accession>
<dbReference type="InterPro" id="IPR035649">
    <property type="entry name" value="EFG_V"/>
</dbReference>
<dbReference type="GO" id="GO:0003746">
    <property type="term" value="F:translation elongation factor activity"/>
    <property type="evidence" value="ECO:0007669"/>
    <property type="project" value="InterPro"/>
</dbReference>
<dbReference type="Gene3D" id="3.30.230.10">
    <property type="match status" value="1"/>
</dbReference>
<dbReference type="InterPro" id="IPR014721">
    <property type="entry name" value="Ribsml_uS5_D2-typ_fold_subgr"/>
</dbReference>
<dbReference type="STRING" id="869210.Marky_1066"/>
<dbReference type="OrthoDB" id="9804431at2"/>
<dbReference type="InterPro" id="IPR000795">
    <property type="entry name" value="T_Tr_GTP-bd_dom"/>
</dbReference>
<dbReference type="Pfam" id="PF03764">
    <property type="entry name" value="EFG_IV"/>
    <property type="match status" value="1"/>
</dbReference>
<dbReference type="CDD" id="cd03713">
    <property type="entry name" value="EFG_mtEFG_C"/>
    <property type="match status" value="1"/>
</dbReference>
<dbReference type="SMART" id="SM00838">
    <property type="entry name" value="EFG_C"/>
    <property type="match status" value="1"/>
</dbReference>
<dbReference type="HOGENOM" id="CLU_002794_4_1_0"/>
<protein>
    <submittedName>
        <fullName evidence="4">Small GTP-binding protein</fullName>
    </submittedName>
</protein>
<feature type="domain" description="Tr-type G" evidence="3">
    <location>
        <begin position="1"/>
        <end position="269"/>
    </location>
</feature>
<keyword evidence="5" id="KW-1185">Reference proteome</keyword>
<dbReference type="KEGG" id="mhd:Marky_1066"/>
<dbReference type="NCBIfam" id="NF009381">
    <property type="entry name" value="PRK12740.1-5"/>
    <property type="match status" value="1"/>
</dbReference>
<dbReference type="Gene3D" id="3.30.70.870">
    <property type="entry name" value="Elongation Factor G (Translational Gtpase), domain 3"/>
    <property type="match status" value="1"/>
</dbReference>
<dbReference type="EMBL" id="CP002630">
    <property type="protein sequence ID" value="AEB11808.1"/>
    <property type="molecule type" value="Genomic_DNA"/>
</dbReference>
<dbReference type="PANTHER" id="PTHR43261:SF6">
    <property type="entry name" value="ELONGATION FACTOR G-LIKE PROTEIN"/>
    <property type="match status" value="1"/>
</dbReference>
<dbReference type="GO" id="GO:0032790">
    <property type="term" value="P:ribosome disassembly"/>
    <property type="evidence" value="ECO:0007669"/>
    <property type="project" value="TreeGrafter"/>
</dbReference>
<dbReference type="InterPro" id="IPR041095">
    <property type="entry name" value="EFG_II"/>
</dbReference>
<evidence type="ECO:0000256" key="1">
    <source>
        <dbReference type="ARBA" id="ARBA00022741"/>
    </source>
</evidence>